<organism evidence="2 3">
    <name type="scientific">Protopolystoma xenopodis</name>
    <dbReference type="NCBI Taxonomy" id="117903"/>
    <lineage>
        <taxon>Eukaryota</taxon>
        <taxon>Metazoa</taxon>
        <taxon>Spiralia</taxon>
        <taxon>Lophotrochozoa</taxon>
        <taxon>Platyhelminthes</taxon>
        <taxon>Monogenea</taxon>
        <taxon>Polyopisthocotylea</taxon>
        <taxon>Polystomatidea</taxon>
        <taxon>Polystomatidae</taxon>
        <taxon>Protopolystoma</taxon>
    </lineage>
</organism>
<reference evidence="2" key="1">
    <citation type="submission" date="2018-11" db="EMBL/GenBank/DDBJ databases">
        <authorList>
            <consortium name="Pathogen Informatics"/>
        </authorList>
    </citation>
    <scope>NUCLEOTIDE SEQUENCE</scope>
</reference>
<comment type="caution">
    <text evidence="2">The sequence shown here is derived from an EMBL/GenBank/DDBJ whole genome shotgun (WGS) entry which is preliminary data.</text>
</comment>
<dbReference type="AlphaFoldDB" id="A0A3S4ZZY8"/>
<sequence>MSSAVEFSIRRRNKTDVDKLLNDPRARKTGRSTETSDDLTRYFSPSAHTSFVLRVYVTSSSPLSQLPSKLSAHTHTTPYFPTHQHLVNLLSLALPPASYQLPYPEHLPTSL</sequence>
<name>A0A3S4ZZY8_9PLAT</name>
<evidence type="ECO:0000256" key="1">
    <source>
        <dbReference type="SAM" id="MobiDB-lite"/>
    </source>
</evidence>
<evidence type="ECO:0000313" key="3">
    <source>
        <dbReference type="Proteomes" id="UP000784294"/>
    </source>
</evidence>
<keyword evidence="3" id="KW-1185">Reference proteome</keyword>
<proteinExistence type="predicted"/>
<evidence type="ECO:0000313" key="2">
    <source>
        <dbReference type="EMBL" id="VEL08325.1"/>
    </source>
</evidence>
<dbReference type="Proteomes" id="UP000784294">
    <property type="component" value="Unassembled WGS sequence"/>
</dbReference>
<feature type="compositionally biased region" description="Basic and acidic residues" evidence="1">
    <location>
        <begin position="16"/>
        <end position="26"/>
    </location>
</feature>
<accession>A0A3S4ZZY8</accession>
<dbReference type="EMBL" id="CAAALY010003677">
    <property type="protein sequence ID" value="VEL08325.1"/>
    <property type="molecule type" value="Genomic_DNA"/>
</dbReference>
<feature type="region of interest" description="Disordered" evidence="1">
    <location>
        <begin position="16"/>
        <end position="39"/>
    </location>
</feature>
<protein>
    <submittedName>
        <fullName evidence="2">Uncharacterized protein</fullName>
    </submittedName>
</protein>
<gene>
    <name evidence="2" type="ORF">PXEA_LOCUS1765</name>
</gene>